<reference evidence="1 2" key="1">
    <citation type="submission" date="2016-06" db="EMBL/GenBank/DDBJ databases">
        <title>Respiratory ammonification of nitrate coupled to the oxidation of elemental sulfur in deep-sea autotrophic thermophilic bacteria.</title>
        <authorList>
            <person name="Slobodkina G.B."/>
            <person name="Mardanov A.V."/>
            <person name="Ravin N.V."/>
            <person name="Frolova A.A."/>
            <person name="Viryasiv M.B."/>
            <person name="Chernyh N.A."/>
            <person name="Bonch-Osmolovskaya E.A."/>
            <person name="Slobodkin A.I."/>
        </authorList>
    </citation>
    <scope>NUCLEOTIDE SEQUENCE [LARGE SCALE GENOMIC DNA]</scope>
    <source>
        <strain evidence="1 2">S69</strain>
    </source>
</reference>
<evidence type="ECO:0000313" key="1">
    <source>
        <dbReference type="EMBL" id="OCC14830.1"/>
    </source>
</evidence>
<proteinExistence type="predicted"/>
<accession>A0A1B9F4H2</accession>
<sequence length="40" mass="4588">MILVDTSVLIDFFKGSKNEPVDELHEIIRQDIPFGITSNR</sequence>
<organism evidence="1 2">
    <name type="scientific">Dissulfuribacter thermophilus</name>
    <dbReference type="NCBI Taxonomy" id="1156395"/>
    <lineage>
        <taxon>Bacteria</taxon>
        <taxon>Pseudomonadati</taxon>
        <taxon>Thermodesulfobacteriota</taxon>
        <taxon>Dissulfuribacteria</taxon>
        <taxon>Dissulfuribacterales</taxon>
        <taxon>Dissulfuribacteraceae</taxon>
        <taxon>Dissulfuribacter</taxon>
    </lineage>
</organism>
<gene>
    <name evidence="1" type="ORF">DBT_1890</name>
</gene>
<name>A0A1B9F4H2_9BACT</name>
<protein>
    <recommendedName>
        <fullName evidence="3">VapC toxin protein</fullName>
    </recommendedName>
</protein>
<dbReference type="Proteomes" id="UP000093080">
    <property type="component" value="Unassembled WGS sequence"/>
</dbReference>
<dbReference type="Gene3D" id="3.40.50.1010">
    <property type="entry name" value="5'-nuclease"/>
    <property type="match status" value="1"/>
</dbReference>
<dbReference type="AlphaFoldDB" id="A0A1B9F4H2"/>
<evidence type="ECO:0008006" key="3">
    <source>
        <dbReference type="Google" id="ProtNLM"/>
    </source>
</evidence>
<dbReference type="EMBL" id="MAGO01000009">
    <property type="protein sequence ID" value="OCC14830.1"/>
    <property type="molecule type" value="Genomic_DNA"/>
</dbReference>
<dbReference type="STRING" id="1156395.DBT_1890"/>
<evidence type="ECO:0000313" key="2">
    <source>
        <dbReference type="Proteomes" id="UP000093080"/>
    </source>
</evidence>
<comment type="caution">
    <text evidence="1">The sequence shown here is derived from an EMBL/GenBank/DDBJ whole genome shotgun (WGS) entry which is preliminary data.</text>
</comment>
<keyword evidence="2" id="KW-1185">Reference proteome</keyword>